<evidence type="ECO:0000313" key="3">
    <source>
        <dbReference type="EMBL" id="TKA64506.1"/>
    </source>
</evidence>
<dbReference type="GO" id="GO:0034727">
    <property type="term" value="P:piecemeal microautophagy of the nucleus"/>
    <property type="evidence" value="ECO:0007669"/>
    <property type="project" value="TreeGrafter"/>
</dbReference>
<dbReference type="GO" id="GO:0005886">
    <property type="term" value="C:plasma membrane"/>
    <property type="evidence" value="ECO:0007669"/>
    <property type="project" value="TreeGrafter"/>
</dbReference>
<dbReference type="GO" id="GO:0005635">
    <property type="term" value="C:nuclear envelope"/>
    <property type="evidence" value="ECO:0007669"/>
    <property type="project" value="TreeGrafter"/>
</dbReference>
<name>A0A4U0WPX5_9PEZI</name>
<evidence type="ECO:0000256" key="2">
    <source>
        <dbReference type="ARBA" id="ARBA00022553"/>
    </source>
</evidence>
<dbReference type="Proteomes" id="UP000309340">
    <property type="component" value="Unassembled WGS sequence"/>
</dbReference>
<evidence type="ECO:0000313" key="4">
    <source>
        <dbReference type="Proteomes" id="UP000309340"/>
    </source>
</evidence>
<dbReference type="STRING" id="329884.A0A4U0WPX5"/>
<comment type="caution">
    <text evidence="3">The sequence shown here is derived from an EMBL/GenBank/DDBJ whole genome shotgun (WGS) entry which is preliminary data.</text>
</comment>
<keyword evidence="4" id="KW-1185">Reference proteome</keyword>
<protein>
    <submittedName>
        <fullName evidence="3">Oxysterol-binding protein C2F12.05c</fullName>
    </submittedName>
</protein>
<dbReference type="InterPro" id="IPR037239">
    <property type="entry name" value="OSBP_sf"/>
</dbReference>
<organism evidence="3 4">
    <name type="scientific">Friedmanniomyces simplex</name>
    <dbReference type="NCBI Taxonomy" id="329884"/>
    <lineage>
        <taxon>Eukaryota</taxon>
        <taxon>Fungi</taxon>
        <taxon>Dikarya</taxon>
        <taxon>Ascomycota</taxon>
        <taxon>Pezizomycotina</taxon>
        <taxon>Dothideomycetes</taxon>
        <taxon>Dothideomycetidae</taxon>
        <taxon>Mycosphaerellales</taxon>
        <taxon>Teratosphaeriaceae</taxon>
        <taxon>Friedmanniomyces</taxon>
    </lineage>
</organism>
<sequence>MGGLDFFGQMTRRAAEADDSTPATISLNISLTDTRCLAFSQGPTGIPFNLTPFAVTLNAIPDRLRPLVAPTDTRLRPDQRAMEEGEYDFAAVEKNRVEEGQRARRRAREARGEEFVPRWFRKARHPVTGEEYWDFRQEYWRVREEVAEGRTTWDQQGLEEIY</sequence>
<dbReference type="GO" id="GO:0032934">
    <property type="term" value="F:sterol binding"/>
    <property type="evidence" value="ECO:0007669"/>
    <property type="project" value="TreeGrafter"/>
</dbReference>
<comment type="similarity">
    <text evidence="1">Belongs to the OSBP family.</text>
</comment>
<dbReference type="SUPFAM" id="SSF144000">
    <property type="entry name" value="Oxysterol-binding protein-like"/>
    <property type="match status" value="1"/>
</dbReference>
<dbReference type="AlphaFoldDB" id="A0A4U0WPX5"/>
<gene>
    <name evidence="3" type="ORF">B0A55_10525</name>
</gene>
<dbReference type="GO" id="GO:0030011">
    <property type="term" value="P:maintenance of cell polarity"/>
    <property type="evidence" value="ECO:0007669"/>
    <property type="project" value="TreeGrafter"/>
</dbReference>
<dbReference type="GO" id="GO:0005829">
    <property type="term" value="C:cytosol"/>
    <property type="evidence" value="ECO:0007669"/>
    <property type="project" value="TreeGrafter"/>
</dbReference>
<accession>A0A4U0WPX5</accession>
<reference evidence="3 4" key="1">
    <citation type="submission" date="2017-03" db="EMBL/GenBank/DDBJ databases">
        <title>Genomes of endolithic fungi from Antarctica.</title>
        <authorList>
            <person name="Coleine C."/>
            <person name="Masonjones S."/>
            <person name="Stajich J.E."/>
        </authorList>
    </citation>
    <scope>NUCLEOTIDE SEQUENCE [LARGE SCALE GENOMIC DNA]</scope>
    <source>
        <strain evidence="3 4">CCFEE 5184</strain>
    </source>
</reference>
<dbReference type="OrthoDB" id="1854502at2759"/>
<dbReference type="PANTHER" id="PTHR10972">
    <property type="entry name" value="OXYSTEROL-BINDING PROTEIN-RELATED"/>
    <property type="match status" value="1"/>
</dbReference>
<dbReference type="PANTHER" id="PTHR10972:SF205">
    <property type="entry name" value="OXYSTEROL-BINDING PROTEIN 1"/>
    <property type="match status" value="1"/>
</dbReference>
<dbReference type="Gene3D" id="3.30.70.3490">
    <property type="match status" value="1"/>
</dbReference>
<dbReference type="EMBL" id="NAJQ01000830">
    <property type="protein sequence ID" value="TKA64506.1"/>
    <property type="molecule type" value="Genomic_DNA"/>
</dbReference>
<dbReference type="GO" id="GO:0006897">
    <property type="term" value="P:endocytosis"/>
    <property type="evidence" value="ECO:0007669"/>
    <property type="project" value="TreeGrafter"/>
</dbReference>
<dbReference type="GO" id="GO:0006887">
    <property type="term" value="P:exocytosis"/>
    <property type="evidence" value="ECO:0007669"/>
    <property type="project" value="TreeGrafter"/>
</dbReference>
<dbReference type="InterPro" id="IPR000648">
    <property type="entry name" value="Oxysterol-bd"/>
</dbReference>
<keyword evidence="2" id="KW-0597">Phosphoprotein</keyword>
<dbReference type="GO" id="GO:0097038">
    <property type="term" value="C:perinuclear endoplasmic reticulum"/>
    <property type="evidence" value="ECO:0007669"/>
    <property type="project" value="TreeGrafter"/>
</dbReference>
<proteinExistence type="inferred from homology"/>
<evidence type="ECO:0000256" key="1">
    <source>
        <dbReference type="ARBA" id="ARBA00008842"/>
    </source>
</evidence>
<dbReference type="Pfam" id="PF01237">
    <property type="entry name" value="Oxysterol_BP"/>
    <property type="match status" value="1"/>
</dbReference>